<dbReference type="SMART" id="SM01210">
    <property type="entry name" value="GARS_C"/>
    <property type="match status" value="1"/>
</dbReference>
<dbReference type="InterPro" id="IPR020560">
    <property type="entry name" value="PRibGlycinamide_synth_C-dom"/>
</dbReference>
<dbReference type="EC" id="6.3.4.13" evidence="4 14"/>
<dbReference type="NCBIfam" id="TIGR00877">
    <property type="entry name" value="purD"/>
    <property type="match status" value="1"/>
</dbReference>
<dbReference type="InterPro" id="IPR037123">
    <property type="entry name" value="PRibGlycinamide_synth_C_sf"/>
</dbReference>
<dbReference type="SUPFAM" id="SSF51246">
    <property type="entry name" value="Rudiment single hybrid motif"/>
    <property type="match status" value="1"/>
</dbReference>
<dbReference type="SUPFAM" id="SSF56059">
    <property type="entry name" value="Glutathione synthetase ATP-binding domain-like"/>
    <property type="match status" value="1"/>
</dbReference>
<dbReference type="InterPro" id="IPR020562">
    <property type="entry name" value="PRibGlycinamide_synth_N"/>
</dbReference>
<evidence type="ECO:0000256" key="3">
    <source>
        <dbReference type="ARBA" id="ARBA00005174"/>
    </source>
</evidence>
<dbReference type="SUPFAM" id="SSF52440">
    <property type="entry name" value="PreATP-grasp domain"/>
    <property type="match status" value="1"/>
</dbReference>
<evidence type="ECO:0000256" key="5">
    <source>
        <dbReference type="ARBA" id="ARBA00022598"/>
    </source>
</evidence>
<dbReference type="RefSeq" id="WP_193333233.1">
    <property type="nucleotide sequence ID" value="NZ_DUJS01000001.1"/>
</dbReference>
<dbReference type="HAMAP" id="MF_00138">
    <property type="entry name" value="GARS"/>
    <property type="match status" value="1"/>
</dbReference>
<evidence type="ECO:0000256" key="14">
    <source>
        <dbReference type="HAMAP-Rule" id="MF_00138"/>
    </source>
</evidence>
<evidence type="ECO:0000256" key="2">
    <source>
        <dbReference type="ARBA" id="ARBA00001946"/>
    </source>
</evidence>
<evidence type="ECO:0000313" key="18">
    <source>
        <dbReference type="Proteomes" id="UP000619545"/>
    </source>
</evidence>
<dbReference type="Pfam" id="PF02844">
    <property type="entry name" value="GARS_N"/>
    <property type="match status" value="1"/>
</dbReference>
<evidence type="ECO:0000256" key="7">
    <source>
        <dbReference type="ARBA" id="ARBA00022755"/>
    </source>
</evidence>
<evidence type="ECO:0000256" key="12">
    <source>
        <dbReference type="ARBA" id="ARBA00042242"/>
    </source>
</evidence>
<name>A0A832TG86_9EURY</name>
<dbReference type="InterPro" id="IPR011054">
    <property type="entry name" value="Rudment_hybrid_motif"/>
</dbReference>
<comment type="cofactor">
    <cofactor evidence="2">
        <name>Mg(2+)</name>
        <dbReference type="ChEBI" id="CHEBI:18420"/>
    </cofactor>
</comment>
<keyword evidence="8 15" id="KW-0067">ATP-binding</keyword>
<dbReference type="GeneID" id="1477172"/>
<evidence type="ECO:0000256" key="6">
    <source>
        <dbReference type="ARBA" id="ARBA00022741"/>
    </source>
</evidence>
<feature type="domain" description="ATP-grasp" evidence="16">
    <location>
        <begin position="111"/>
        <end position="324"/>
    </location>
</feature>
<dbReference type="GO" id="GO:0046872">
    <property type="term" value="F:metal ion binding"/>
    <property type="evidence" value="ECO:0007669"/>
    <property type="project" value="InterPro"/>
</dbReference>
<reference evidence="17" key="1">
    <citation type="journal article" date="2020" name="bioRxiv">
        <title>A rank-normalized archaeal taxonomy based on genome phylogeny resolves widespread incomplete and uneven classifications.</title>
        <authorList>
            <person name="Rinke C."/>
            <person name="Chuvochina M."/>
            <person name="Mussig A.J."/>
            <person name="Chaumeil P.-A."/>
            <person name="Waite D.W."/>
            <person name="Whitman W.B."/>
            <person name="Parks D.H."/>
            <person name="Hugenholtz P."/>
        </authorList>
    </citation>
    <scope>NUCLEOTIDE SEQUENCE</scope>
    <source>
        <strain evidence="17">UBA8853</strain>
    </source>
</reference>
<gene>
    <name evidence="14 17" type="primary">purD</name>
    <name evidence="17" type="ORF">HA336_00535</name>
</gene>
<evidence type="ECO:0000313" key="17">
    <source>
        <dbReference type="EMBL" id="HII69703.1"/>
    </source>
</evidence>
<evidence type="ECO:0000256" key="8">
    <source>
        <dbReference type="ARBA" id="ARBA00022840"/>
    </source>
</evidence>
<dbReference type="EMBL" id="DUJS01000001">
    <property type="protein sequence ID" value="HII69703.1"/>
    <property type="molecule type" value="Genomic_DNA"/>
</dbReference>
<evidence type="ECO:0000256" key="9">
    <source>
        <dbReference type="ARBA" id="ARBA00022842"/>
    </source>
</evidence>
<evidence type="ECO:0000256" key="13">
    <source>
        <dbReference type="ARBA" id="ARBA00042864"/>
    </source>
</evidence>
<dbReference type="GO" id="GO:0006189">
    <property type="term" value="P:'de novo' IMP biosynthetic process"/>
    <property type="evidence" value="ECO:0007669"/>
    <property type="project" value="UniProtKB-UniRule"/>
</dbReference>
<dbReference type="InterPro" id="IPR013815">
    <property type="entry name" value="ATP_grasp_subdomain_1"/>
</dbReference>
<keyword evidence="6 15" id="KW-0547">Nucleotide-binding</keyword>
<dbReference type="InterPro" id="IPR011761">
    <property type="entry name" value="ATP-grasp"/>
</dbReference>
<accession>A0A832TG86</accession>
<evidence type="ECO:0000256" key="11">
    <source>
        <dbReference type="ARBA" id="ARBA00038345"/>
    </source>
</evidence>
<sequence>MKVLLVGSGAREHAIAEALCGAPDEDVELYAFMGNRNPGIIRLAEDYVVGDPTDVEAVARAAADWNVDFAVVGPEDPLAEGVADRLEEEGIPTFGPKRGPARIEWDKGFARELMEKYDIPGRPEFGIFEDPDEACDFIDELGKPVAVKPAGLTGGKGVKVVGDQLKNLDEAKEYVKEIFEEDIGGIPKVIIEEKCVGEEYTIQAYTDGEKVIPTPAVQDHPHAYEGDKGPITGGMGSYSCPDGLLPFITKEDYERSVEILERTVEAIKKETGEPYRGVLYGQFMLTAEGPVVIEFNCRYGDPEAMNILPIAEGDIVTLHASIAEGSMEGEIEFLEKATVCKYVVPEGYPESSEGEGDVIEVDEECIHRYDAVPYYASVNLDEDGKIRMTSSRALAIVGIGDELEQAEEAAESAIRECVSGERIRHRSDIGKHETVEKRVRRMKRIRGE</sequence>
<comment type="cofactor">
    <cofactor evidence="1">
        <name>Mn(2+)</name>
        <dbReference type="ChEBI" id="CHEBI:29035"/>
    </cofactor>
</comment>
<dbReference type="SMART" id="SM01209">
    <property type="entry name" value="GARS_A"/>
    <property type="match status" value="1"/>
</dbReference>
<dbReference type="PANTHER" id="PTHR43472">
    <property type="entry name" value="PHOSPHORIBOSYLAMINE--GLYCINE LIGASE"/>
    <property type="match status" value="1"/>
</dbReference>
<comment type="similarity">
    <text evidence="11 14">Belongs to the GARS family.</text>
</comment>
<dbReference type="GO" id="GO:0005524">
    <property type="term" value="F:ATP binding"/>
    <property type="evidence" value="ECO:0007669"/>
    <property type="project" value="UniProtKB-UniRule"/>
</dbReference>
<dbReference type="UniPathway" id="UPA00074">
    <property type="reaction ID" value="UER00125"/>
</dbReference>
<dbReference type="InterPro" id="IPR016185">
    <property type="entry name" value="PreATP-grasp_dom_sf"/>
</dbReference>
<comment type="pathway">
    <text evidence="3 14">Purine metabolism; IMP biosynthesis via de novo pathway; N(1)-(5-phospho-D-ribosyl)glycinamide from 5-phospho-alpha-D-ribose 1-diphosphate: step 2/2.</text>
</comment>
<dbReference type="PANTHER" id="PTHR43472:SF1">
    <property type="entry name" value="PHOSPHORIBOSYLAMINE--GLYCINE LIGASE, CHLOROPLASTIC"/>
    <property type="match status" value="1"/>
</dbReference>
<dbReference type="Gene3D" id="3.40.50.20">
    <property type="match status" value="1"/>
</dbReference>
<evidence type="ECO:0000256" key="1">
    <source>
        <dbReference type="ARBA" id="ARBA00001936"/>
    </source>
</evidence>
<dbReference type="AlphaFoldDB" id="A0A832TG86"/>
<proteinExistence type="inferred from homology"/>
<keyword evidence="5 14" id="KW-0436">Ligase</keyword>
<dbReference type="Gene3D" id="3.30.1490.20">
    <property type="entry name" value="ATP-grasp fold, A domain"/>
    <property type="match status" value="1"/>
</dbReference>
<organism evidence="17 18">
    <name type="scientific">Methanopyrus kandleri</name>
    <dbReference type="NCBI Taxonomy" id="2320"/>
    <lineage>
        <taxon>Archaea</taxon>
        <taxon>Methanobacteriati</taxon>
        <taxon>Methanobacteriota</taxon>
        <taxon>Methanomada group</taxon>
        <taxon>Methanopyri</taxon>
        <taxon>Methanopyrales</taxon>
        <taxon>Methanopyraceae</taxon>
        <taxon>Methanopyrus</taxon>
    </lineage>
</organism>
<evidence type="ECO:0000259" key="16">
    <source>
        <dbReference type="PROSITE" id="PS50975"/>
    </source>
</evidence>
<dbReference type="PROSITE" id="PS50975">
    <property type="entry name" value="ATP_GRASP"/>
    <property type="match status" value="1"/>
</dbReference>
<dbReference type="Pfam" id="PF02843">
    <property type="entry name" value="GARS_C"/>
    <property type="match status" value="1"/>
</dbReference>
<dbReference type="Proteomes" id="UP000619545">
    <property type="component" value="Unassembled WGS sequence"/>
</dbReference>
<dbReference type="InterPro" id="IPR020561">
    <property type="entry name" value="PRibGlycinamid_synth_ATP-grasp"/>
</dbReference>
<evidence type="ECO:0000256" key="10">
    <source>
        <dbReference type="ARBA" id="ARBA00023211"/>
    </source>
</evidence>
<dbReference type="InterPro" id="IPR000115">
    <property type="entry name" value="PRibGlycinamide_synth"/>
</dbReference>
<keyword evidence="7 14" id="KW-0658">Purine biosynthesis</keyword>
<protein>
    <recommendedName>
        <fullName evidence="4 14">Phosphoribosylamine--glycine ligase</fullName>
        <ecNumber evidence="4 14">6.3.4.13</ecNumber>
    </recommendedName>
    <alternativeName>
        <fullName evidence="14">GARS</fullName>
    </alternativeName>
    <alternativeName>
        <fullName evidence="12 14">Glycinamide ribonucleotide synthetase</fullName>
    </alternativeName>
    <alternativeName>
        <fullName evidence="13 14">Phosphoribosylglycinamide synthetase</fullName>
    </alternativeName>
</protein>
<dbReference type="GO" id="GO:0004637">
    <property type="term" value="F:phosphoribosylamine-glycine ligase activity"/>
    <property type="evidence" value="ECO:0007669"/>
    <property type="project" value="UniProtKB-UniRule"/>
</dbReference>
<keyword evidence="10" id="KW-0464">Manganese</keyword>
<comment type="catalytic activity">
    <reaction evidence="14">
        <text>5-phospho-beta-D-ribosylamine + glycine + ATP = N(1)-(5-phospho-beta-D-ribosyl)glycinamide + ADP + phosphate + H(+)</text>
        <dbReference type="Rhea" id="RHEA:17453"/>
        <dbReference type="ChEBI" id="CHEBI:15378"/>
        <dbReference type="ChEBI" id="CHEBI:30616"/>
        <dbReference type="ChEBI" id="CHEBI:43474"/>
        <dbReference type="ChEBI" id="CHEBI:57305"/>
        <dbReference type="ChEBI" id="CHEBI:58681"/>
        <dbReference type="ChEBI" id="CHEBI:143788"/>
        <dbReference type="ChEBI" id="CHEBI:456216"/>
        <dbReference type="EC" id="6.3.4.13"/>
    </reaction>
</comment>
<dbReference type="Pfam" id="PF01071">
    <property type="entry name" value="GARS_A"/>
    <property type="match status" value="1"/>
</dbReference>
<dbReference type="Gene3D" id="3.90.600.10">
    <property type="entry name" value="Phosphoribosylglycinamide synthetase, C-terminal domain"/>
    <property type="match status" value="1"/>
</dbReference>
<dbReference type="Gene3D" id="3.30.470.20">
    <property type="entry name" value="ATP-grasp fold, B domain"/>
    <property type="match status" value="1"/>
</dbReference>
<evidence type="ECO:0000256" key="15">
    <source>
        <dbReference type="PROSITE-ProRule" id="PRU00409"/>
    </source>
</evidence>
<comment type="caution">
    <text evidence="17">The sequence shown here is derived from an EMBL/GenBank/DDBJ whole genome shotgun (WGS) entry which is preliminary data.</text>
</comment>
<evidence type="ECO:0000256" key="4">
    <source>
        <dbReference type="ARBA" id="ARBA00013255"/>
    </source>
</evidence>
<keyword evidence="9" id="KW-0460">Magnesium</keyword>
<dbReference type="GO" id="GO:0009113">
    <property type="term" value="P:purine nucleobase biosynthetic process"/>
    <property type="evidence" value="ECO:0007669"/>
    <property type="project" value="InterPro"/>
</dbReference>